<dbReference type="PROSITE" id="PS50206">
    <property type="entry name" value="RHODANESE_3"/>
    <property type="match status" value="1"/>
</dbReference>
<dbReference type="SMART" id="SM00450">
    <property type="entry name" value="RHOD"/>
    <property type="match status" value="1"/>
</dbReference>
<dbReference type="GO" id="GO:0016740">
    <property type="term" value="F:transferase activity"/>
    <property type="evidence" value="ECO:0007669"/>
    <property type="project" value="UniProtKB-KW"/>
</dbReference>
<sequence length="102" mass="11362">MTSITPRQLHTLLQQDTSSLLLIDVREPEEHAAYNIGGILLPLGEIINHTDQIPADKTVVLYCRKGIRSMIAIQRLEEKKGYTNLVNLSGGMDAWQKASATF</sequence>
<proteinExistence type="predicted"/>
<dbReference type="PANTHER" id="PTHR43031:SF1">
    <property type="entry name" value="PYRIDINE NUCLEOTIDE-DISULPHIDE OXIDOREDUCTASE"/>
    <property type="match status" value="1"/>
</dbReference>
<dbReference type="Gene3D" id="3.40.250.10">
    <property type="entry name" value="Rhodanese-like domain"/>
    <property type="match status" value="1"/>
</dbReference>
<evidence type="ECO:0000259" key="1">
    <source>
        <dbReference type="PROSITE" id="PS50206"/>
    </source>
</evidence>
<dbReference type="AlphaFoldDB" id="A0A1T4K6Y6"/>
<dbReference type="Pfam" id="PF00581">
    <property type="entry name" value="Rhodanese"/>
    <property type="match status" value="1"/>
</dbReference>
<dbReference type="Proteomes" id="UP000190888">
    <property type="component" value="Unassembled WGS sequence"/>
</dbReference>
<reference evidence="2 3" key="1">
    <citation type="submission" date="2017-02" db="EMBL/GenBank/DDBJ databases">
        <authorList>
            <person name="Peterson S.W."/>
        </authorList>
    </citation>
    <scope>NUCLEOTIDE SEQUENCE [LARGE SCALE GENOMIC DNA]</scope>
    <source>
        <strain evidence="2 3">DSM 22335</strain>
    </source>
</reference>
<keyword evidence="2" id="KW-0808">Transferase</keyword>
<evidence type="ECO:0000313" key="2">
    <source>
        <dbReference type="EMBL" id="SJZ38093.1"/>
    </source>
</evidence>
<keyword evidence="3" id="KW-1185">Reference proteome</keyword>
<evidence type="ECO:0000313" key="3">
    <source>
        <dbReference type="Proteomes" id="UP000190888"/>
    </source>
</evidence>
<dbReference type="CDD" id="cd00158">
    <property type="entry name" value="RHOD"/>
    <property type="match status" value="1"/>
</dbReference>
<protein>
    <submittedName>
        <fullName evidence="2">Rhodanese-related sulfurtransferase</fullName>
    </submittedName>
</protein>
<accession>A0A1T4K6Y6</accession>
<dbReference type="InterPro" id="IPR050229">
    <property type="entry name" value="GlpE_sulfurtransferase"/>
</dbReference>
<dbReference type="SUPFAM" id="SSF52821">
    <property type="entry name" value="Rhodanese/Cell cycle control phosphatase"/>
    <property type="match status" value="1"/>
</dbReference>
<dbReference type="OrthoDB" id="9808735at2"/>
<dbReference type="EMBL" id="FUWH01000001">
    <property type="protein sequence ID" value="SJZ38093.1"/>
    <property type="molecule type" value="Genomic_DNA"/>
</dbReference>
<organism evidence="2 3">
    <name type="scientific">Sediminibacterium ginsengisoli</name>
    <dbReference type="NCBI Taxonomy" id="413434"/>
    <lineage>
        <taxon>Bacteria</taxon>
        <taxon>Pseudomonadati</taxon>
        <taxon>Bacteroidota</taxon>
        <taxon>Chitinophagia</taxon>
        <taxon>Chitinophagales</taxon>
        <taxon>Chitinophagaceae</taxon>
        <taxon>Sediminibacterium</taxon>
    </lineage>
</organism>
<dbReference type="STRING" id="413434.SAMN04488132_101493"/>
<dbReference type="RefSeq" id="WP_078829825.1">
    <property type="nucleotide sequence ID" value="NZ_FUWH01000001.1"/>
</dbReference>
<dbReference type="InterPro" id="IPR036873">
    <property type="entry name" value="Rhodanese-like_dom_sf"/>
</dbReference>
<dbReference type="InterPro" id="IPR001763">
    <property type="entry name" value="Rhodanese-like_dom"/>
</dbReference>
<gene>
    <name evidence="2" type="ORF">SAMN04488132_101493</name>
</gene>
<feature type="domain" description="Rhodanese" evidence="1">
    <location>
        <begin position="16"/>
        <end position="100"/>
    </location>
</feature>
<dbReference type="PANTHER" id="PTHR43031">
    <property type="entry name" value="FAD-DEPENDENT OXIDOREDUCTASE"/>
    <property type="match status" value="1"/>
</dbReference>
<name>A0A1T4K6Y6_9BACT</name>